<evidence type="ECO:0000313" key="3">
    <source>
        <dbReference type="Proteomes" id="UP000706172"/>
    </source>
</evidence>
<comment type="caution">
    <text evidence="2">The sequence shown here is derived from an EMBL/GenBank/DDBJ whole genome shotgun (WGS) entry which is preliminary data.</text>
</comment>
<dbReference type="EMBL" id="JACCQK010000079">
    <property type="protein sequence ID" value="MBG0778676.1"/>
    <property type="molecule type" value="Genomic_DNA"/>
</dbReference>
<feature type="non-terminal residue" evidence="2">
    <location>
        <position position="123"/>
    </location>
</feature>
<protein>
    <submittedName>
        <fullName evidence="2">GAF domain-containing protein</fullName>
    </submittedName>
</protein>
<dbReference type="SUPFAM" id="SSF55781">
    <property type="entry name" value="GAF domain-like"/>
    <property type="match status" value="1"/>
</dbReference>
<evidence type="ECO:0000313" key="2">
    <source>
        <dbReference type="EMBL" id="MBG0778676.1"/>
    </source>
</evidence>
<dbReference type="InterPro" id="IPR003018">
    <property type="entry name" value="GAF"/>
</dbReference>
<organism evidence="2 3">
    <name type="scientific">Desulfotignum balticum</name>
    <dbReference type="NCBI Taxonomy" id="115781"/>
    <lineage>
        <taxon>Bacteria</taxon>
        <taxon>Pseudomonadati</taxon>
        <taxon>Thermodesulfobacteriota</taxon>
        <taxon>Desulfobacteria</taxon>
        <taxon>Desulfobacterales</taxon>
        <taxon>Desulfobacteraceae</taxon>
        <taxon>Desulfotignum</taxon>
    </lineage>
</organism>
<accession>A0A931CTZ6</accession>
<dbReference type="Pfam" id="PF01590">
    <property type="entry name" value="GAF"/>
    <property type="match status" value="1"/>
</dbReference>
<sequence>MELATCKASYFDLFIDVTKKITTAEKIDDIFELITKKLPQIMDVDASSIRLLNDADKKLVLRSASGLSDAYLNRGPIDHEEPVFKALEGTPIVIEDAVGDPRIQHRDSMAQEGIQSILVVPVP</sequence>
<proteinExistence type="predicted"/>
<evidence type="ECO:0000259" key="1">
    <source>
        <dbReference type="Pfam" id="PF01590"/>
    </source>
</evidence>
<dbReference type="AlphaFoldDB" id="A0A931CTZ6"/>
<reference evidence="2" key="1">
    <citation type="submission" date="2020-07" db="EMBL/GenBank/DDBJ databases">
        <title>Severe corrosion of carbon steel in oil field produced water can be linked to methanogenic archaea containing a special type of NiFe hydrogenase.</title>
        <authorList>
            <person name="Lahme S."/>
            <person name="Mand J."/>
            <person name="Longwell J."/>
            <person name="Smith R."/>
            <person name="Enning D."/>
        </authorList>
    </citation>
    <scope>NUCLEOTIDE SEQUENCE</scope>
    <source>
        <strain evidence="2">MIC098Bin6</strain>
    </source>
</reference>
<dbReference type="Gene3D" id="3.30.450.40">
    <property type="match status" value="1"/>
</dbReference>
<feature type="domain" description="GAF" evidence="1">
    <location>
        <begin position="27"/>
        <end position="122"/>
    </location>
</feature>
<dbReference type="InterPro" id="IPR029016">
    <property type="entry name" value="GAF-like_dom_sf"/>
</dbReference>
<gene>
    <name evidence="2" type="ORF">H0S81_01930</name>
</gene>
<dbReference type="Proteomes" id="UP000706172">
    <property type="component" value="Unassembled WGS sequence"/>
</dbReference>
<name>A0A931CTZ6_9BACT</name>